<gene>
    <name evidence="1" type="ORF">METZ01_LOCUS233632</name>
</gene>
<accession>A0A382H0F9</accession>
<proteinExistence type="predicted"/>
<feature type="non-terminal residue" evidence="1">
    <location>
        <position position="43"/>
    </location>
</feature>
<sequence length="43" mass="4664">MLRWIGFALLLCAPLRAAEFSIATFTADVTVPIGHGMMGGLWK</sequence>
<reference evidence="1" key="1">
    <citation type="submission" date="2018-05" db="EMBL/GenBank/DDBJ databases">
        <authorList>
            <person name="Lanie J.A."/>
            <person name="Ng W.-L."/>
            <person name="Kazmierczak K.M."/>
            <person name="Andrzejewski T.M."/>
            <person name="Davidsen T.M."/>
            <person name="Wayne K.J."/>
            <person name="Tettelin H."/>
            <person name="Glass J.I."/>
            <person name="Rusch D."/>
            <person name="Podicherti R."/>
            <person name="Tsui H.-C.T."/>
            <person name="Winkler M.E."/>
        </authorList>
    </citation>
    <scope>NUCLEOTIDE SEQUENCE</scope>
</reference>
<organism evidence="1">
    <name type="scientific">marine metagenome</name>
    <dbReference type="NCBI Taxonomy" id="408172"/>
    <lineage>
        <taxon>unclassified sequences</taxon>
        <taxon>metagenomes</taxon>
        <taxon>ecological metagenomes</taxon>
    </lineage>
</organism>
<evidence type="ECO:0000313" key="1">
    <source>
        <dbReference type="EMBL" id="SVB80778.1"/>
    </source>
</evidence>
<dbReference type="AlphaFoldDB" id="A0A382H0F9"/>
<protein>
    <submittedName>
        <fullName evidence="1">Uncharacterized protein</fullName>
    </submittedName>
</protein>
<name>A0A382H0F9_9ZZZZ</name>
<dbReference type="EMBL" id="UINC01058475">
    <property type="protein sequence ID" value="SVB80778.1"/>
    <property type="molecule type" value="Genomic_DNA"/>
</dbReference>